<dbReference type="SUPFAM" id="SSF55469">
    <property type="entry name" value="FMN-dependent nitroreductase-like"/>
    <property type="match status" value="2"/>
</dbReference>
<dbReference type="Proteomes" id="UP000505377">
    <property type="component" value="Chromosome"/>
</dbReference>
<dbReference type="InterPro" id="IPR000415">
    <property type="entry name" value="Nitroreductase-like"/>
</dbReference>
<organism evidence="1 2">
    <name type="scientific">Pseudonocardia broussonetiae</name>
    <dbReference type="NCBI Taxonomy" id="2736640"/>
    <lineage>
        <taxon>Bacteria</taxon>
        <taxon>Bacillati</taxon>
        <taxon>Actinomycetota</taxon>
        <taxon>Actinomycetes</taxon>
        <taxon>Pseudonocardiales</taxon>
        <taxon>Pseudonocardiaceae</taxon>
        <taxon>Pseudonocardia</taxon>
    </lineage>
</organism>
<dbReference type="EMBL" id="CP053564">
    <property type="protein sequence ID" value="QJY47714.1"/>
    <property type="molecule type" value="Genomic_DNA"/>
</dbReference>
<dbReference type="PANTHER" id="PTHR23026:SF123">
    <property type="entry name" value="NAD(P)H NITROREDUCTASE RV3131-RELATED"/>
    <property type="match status" value="1"/>
</dbReference>
<reference evidence="1 2" key="1">
    <citation type="submission" date="2020-05" db="EMBL/GenBank/DDBJ databases">
        <authorList>
            <person name="Mo P."/>
        </authorList>
    </citation>
    <scope>NUCLEOTIDE SEQUENCE [LARGE SCALE GENOMIC DNA]</scope>
    <source>
        <strain evidence="1 2">Gen01</strain>
    </source>
</reference>
<protein>
    <submittedName>
        <fullName evidence="1">NAD(P)H nitroreductase</fullName>
    </submittedName>
</protein>
<evidence type="ECO:0000313" key="1">
    <source>
        <dbReference type="EMBL" id="QJY47714.1"/>
    </source>
</evidence>
<keyword evidence="2" id="KW-1185">Reference proteome</keyword>
<dbReference type="KEGG" id="pbro:HOP40_19455"/>
<dbReference type="InterPro" id="IPR050627">
    <property type="entry name" value="Nitroreductase/BluB"/>
</dbReference>
<proteinExistence type="predicted"/>
<dbReference type="GO" id="GO:0016491">
    <property type="term" value="F:oxidoreductase activity"/>
    <property type="evidence" value="ECO:0007669"/>
    <property type="project" value="InterPro"/>
</dbReference>
<accession>A0A6M6JI20</accession>
<dbReference type="AlphaFoldDB" id="A0A6M6JI20"/>
<dbReference type="PANTHER" id="PTHR23026">
    <property type="entry name" value="NADPH NITROREDUCTASE"/>
    <property type="match status" value="1"/>
</dbReference>
<evidence type="ECO:0000313" key="2">
    <source>
        <dbReference type="Proteomes" id="UP000505377"/>
    </source>
</evidence>
<name>A0A6M6JI20_9PSEU</name>
<dbReference type="NCBIfam" id="NF047509">
    <property type="entry name" value="Rv3131_FMN_oxido"/>
    <property type="match status" value="1"/>
</dbReference>
<dbReference type="RefSeq" id="WP_172160616.1">
    <property type="nucleotide sequence ID" value="NZ_CP053564.1"/>
</dbReference>
<gene>
    <name evidence="1" type="ORF">HOP40_19455</name>
</gene>
<dbReference type="Gene3D" id="3.40.109.10">
    <property type="entry name" value="NADH Oxidase"/>
    <property type="match status" value="1"/>
</dbReference>
<sequence length="325" mass="34258">MPPLLTAAVEQALRAPSVHNTQPWRWRIGADAVELHADPDRHLPVTDPDRRDLLLSCGAILHHLTVALAAAGAAVVDRLPDPEDSTHLATVSVSVGRGPATGAELFPAIAQRRTERRRMSHRPVPQELLAGLAARAAAMGAVLLPVTGPEARARLVETFRRAGQLQRCAPGYPAELRLWTHRLPGARDGVPAAALTRAGPRAAAAAPLRAFPDGQLRQGAQQKGHDGPDDGAEYLVVATADDTVLDRLRAGEATSAVLLAATLAGLATTPLSQATEVPAVRQALGSSVLRVPEQPQLVLRVGWPATHADPLPPTPRRPLAAVLLT</sequence>